<dbReference type="InterPro" id="IPR001034">
    <property type="entry name" value="DeoR_HTH"/>
</dbReference>
<dbReference type="Proteomes" id="UP001501746">
    <property type="component" value="Unassembled WGS sequence"/>
</dbReference>
<dbReference type="GO" id="GO:0003677">
    <property type="term" value="F:DNA binding"/>
    <property type="evidence" value="ECO:0007669"/>
    <property type="project" value="UniProtKB-KW"/>
</dbReference>
<keyword evidence="7" id="KW-0238">DNA-binding</keyword>
<dbReference type="Gene3D" id="3.40.50.1360">
    <property type="match status" value="1"/>
</dbReference>
<name>A0ABN2MKP1_9MICO</name>
<evidence type="ECO:0000256" key="4">
    <source>
        <dbReference type="ARBA" id="ARBA00023163"/>
    </source>
</evidence>
<dbReference type="SMART" id="SM00420">
    <property type="entry name" value="HTH_DEOR"/>
    <property type="match status" value="1"/>
</dbReference>
<dbReference type="SUPFAM" id="SSF46785">
    <property type="entry name" value="Winged helix' DNA-binding domain"/>
    <property type="match status" value="1"/>
</dbReference>
<proteinExistence type="predicted"/>
<evidence type="ECO:0000256" key="2">
    <source>
        <dbReference type="ARBA" id="ARBA00022491"/>
    </source>
</evidence>
<evidence type="ECO:0000256" key="1">
    <source>
        <dbReference type="ARBA" id="ARBA00021390"/>
    </source>
</evidence>
<dbReference type="PANTHER" id="PTHR30363">
    <property type="entry name" value="HTH-TYPE TRANSCRIPTIONAL REGULATOR SRLR-RELATED"/>
    <property type="match status" value="1"/>
</dbReference>
<dbReference type="PRINTS" id="PR00037">
    <property type="entry name" value="HTHLACR"/>
</dbReference>
<dbReference type="InterPro" id="IPR036390">
    <property type="entry name" value="WH_DNA-bd_sf"/>
</dbReference>
<evidence type="ECO:0000259" key="6">
    <source>
        <dbReference type="PROSITE" id="PS51000"/>
    </source>
</evidence>
<dbReference type="SUPFAM" id="SSF100950">
    <property type="entry name" value="NagB/RpiA/CoA transferase-like"/>
    <property type="match status" value="1"/>
</dbReference>
<dbReference type="PROSITE" id="PS51000">
    <property type="entry name" value="HTH_DEOR_2"/>
    <property type="match status" value="1"/>
</dbReference>
<dbReference type="RefSeq" id="WP_157428919.1">
    <property type="nucleotide sequence ID" value="NZ_BAAANK010000003.1"/>
</dbReference>
<dbReference type="InterPro" id="IPR036388">
    <property type="entry name" value="WH-like_DNA-bd_sf"/>
</dbReference>
<evidence type="ECO:0000313" key="8">
    <source>
        <dbReference type="Proteomes" id="UP001501746"/>
    </source>
</evidence>
<sequence length="251" mass="26224">MLAAARREFLLERLRRDRRIVAKEVAQELDLSEDSIRRDLRELAGEGLLTRVYGGAVPASPAVADYAARSTIASDSKDRVAAAAARLIRPGATVILDGGTTNLAVVRHLPRERPCTIVTHSPTIAVALLEHEADVILIGGRLFKHSAVASGAAAVEAAGRITADLFLLGVTGIHPDTGLTTGDADEAAMKRVLASRAAETFALGSVEKVGAASPHQVLPLEAVAGLVLDADADPTSLARLRETGVRVIDAG</sequence>
<dbReference type="Gene3D" id="1.10.10.10">
    <property type="entry name" value="Winged helix-like DNA-binding domain superfamily/Winged helix DNA-binding domain"/>
    <property type="match status" value="1"/>
</dbReference>
<dbReference type="Pfam" id="PF08220">
    <property type="entry name" value="HTH_DeoR"/>
    <property type="match status" value="1"/>
</dbReference>
<evidence type="ECO:0000313" key="7">
    <source>
        <dbReference type="EMBL" id="GAA1830685.1"/>
    </source>
</evidence>
<keyword evidence="8" id="KW-1185">Reference proteome</keyword>
<keyword evidence="4" id="KW-0804">Transcription</keyword>
<gene>
    <name evidence="7" type="ORF">GCM10009750_13200</name>
</gene>
<dbReference type="InterPro" id="IPR014036">
    <property type="entry name" value="DeoR-like_C"/>
</dbReference>
<comment type="caution">
    <text evidence="7">The sequence shown here is derived from an EMBL/GenBank/DDBJ whole genome shotgun (WGS) entry which is preliminary data.</text>
</comment>
<dbReference type="SMART" id="SM01134">
    <property type="entry name" value="DeoRC"/>
    <property type="match status" value="1"/>
</dbReference>
<feature type="domain" description="HTH deoR-type" evidence="6">
    <location>
        <begin position="3"/>
        <end position="58"/>
    </location>
</feature>
<dbReference type="EMBL" id="BAAANK010000003">
    <property type="protein sequence ID" value="GAA1830685.1"/>
    <property type="molecule type" value="Genomic_DNA"/>
</dbReference>
<organism evidence="7 8">
    <name type="scientific">Agromyces salentinus</name>
    <dbReference type="NCBI Taxonomy" id="269421"/>
    <lineage>
        <taxon>Bacteria</taxon>
        <taxon>Bacillati</taxon>
        <taxon>Actinomycetota</taxon>
        <taxon>Actinomycetes</taxon>
        <taxon>Micrococcales</taxon>
        <taxon>Microbacteriaceae</taxon>
        <taxon>Agromyces</taxon>
    </lineage>
</organism>
<dbReference type="InterPro" id="IPR037171">
    <property type="entry name" value="NagB/RpiA_transferase-like"/>
</dbReference>
<accession>A0ABN2MKP1</accession>
<dbReference type="PANTHER" id="PTHR30363:SF4">
    <property type="entry name" value="GLYCEROL-3-PHOSPHATE REGULON REPRESSOR"/>
    <property type="match status" value="1"/>
</dbReference>
<protein>
    <recommendedName>
        <fullName evidence="1">Lactose phosphotransferase system repressor</fullName>
    </recommendedName>
</protein>
<evidence type="ECO:0000256" key="3">
    <source>
        <dbReference type="ARBA" id="ARBA00023015"/>
    </source>
</evidence>
<dbReference type="Pfam" id="PF00455">
    <property type="entry name" value="DeoRC"/>
    <property type="match status" value="1"/>
</dbReference>
<reference evidence="7 8" key="1">
    <citation type="journal article" date="2019" name="Int. J. Syst. Evol. Microbiol.">
        <title>The Global Catalogue of Microorganisms (GCM) 10K type strain sequencing project: providing services to taxonomists for standard genome sequencing and annotation.</title>
        <authorList>
            <consortium name="The Broad Institute Genomics Platform"/>
            <consortium name="The Broad Institute Genome Sequencing Center for Infectious Disease"/>
            <person name="Wu L."/>
            <person name="Ma J."/>
        </authorList>
    </citation>
    <scope>NUCLEOTIDE SEQUENCE [LARGE SCALE GENOMIC DNA]</scope>
    <source>
        <strain evidence="7 8">JCM 14323</strain>
    </source>
</reference>
<dbReference type="InterPro" id="IPR050313">
    <property type="entry name" value="Carb_Metab_HTH_regulators"/>
</dbReference>
<keyword evidence="2" id="KW-0678">Repressor</keyword>
<comment type="function">
    <text evidence="5">Repressor of the lactose catabolism operon. Galactose-6-phosphate is the inducer.</text>
</comment>
<keyword evidence="3" id="KW-0805">Transcription regulation</keyword>
<evidence type="ECO:0000256" key="5">
    <source>
        <dbReference type="ARBA" id="ARBA00024937"/>
    </source>
</evidence>